<dbReference type="EMBL" id="MN739234">
    <property type="protein sequence ID" value="QHS94890.1"/>
    <property type="molecule type" value="Genomic_DNA"/>
</dbReference>
<organism evidence="2">
    <name type="scientific">viral metagenome</name>
    <dbReference type="NCBI Taxonomy" id="1070528"/>
    <lineage>
        <taxon>unclassified sequences</taxon>
        <taxon>metagenomes</taxon>
        <taxon>organismal metagenomes</taxon>
    </lineage>
</organism>
<feature type="compositionally biased region" description="Basic residues" evidence="1">
    <location>
        <begin position="93"/>
        <end position="132"/>
    </location>
</feature>
<accession>A0A6C0BS57</accession>
<reference evidence="2" key="1">
    <citation type="journal article" date="2020" name="Nature">
        <title>Giant virus diversity and host interactions through global metagenomics.</title>
        <authorList>
            <person name="Schulz F."/>
            <person name="Roux S."/>
            <person name="Paez-Espino D."/>
            <person name="Jungbluth S."/>
            <person name="Walsh D.A."/>
            <person name="Denef V.J."/>
            <person name="McMahon K.D."/>
            <person name="Konstantinidis K.T."/>
            <person name="Eloe-Fadrosh E.A."/>
            <person name="Kyrpides N.C."/>
            <person name="Woyke T."/>
        </authorList>
    </citation>
    <scope>NUCLEOTIDE SEQUENCE</scope>
    <source>
        <strain evidence="2">GVMAG-M-3300018428-16</strain>
    </source>
</reference>
<feature type="region of interest" description="Disordered" evidence="1">
    <location>
        <begin position="81"/>
        <end position="132"/>
    </location>
</feature>
<evidence type="ECO:0000313" key="2">
    <source>
        <dbReference type="EMBL" id="QHS94890.1"/>
    </source>
</evidence>
<evidence type="ECO:0000256" key="1">
    <source>
        <dbReference type="SAM" id="MobiDB-lite"/>
    </source>
</evidence>
<protein>
    <submittedName>
        <fullName evidence="2">Uncharacterized protein</fullName>
    </submittedName>
</protein>
<proteinExistence type="predicted"/>
<name>A0A6C0BS57_9ZZZZ</name>
<sequence length="132" mass="14886">MGFGNVIFKIITAAGGLYSTTHMGAAPTKHDALELAFDKGRQLSDINLREICSEPSNYVYEQGENGDHFVTCKIPDGYINDGSRGGRNMLGIKSKKTKKRKPAKKSKKTKKRKTKSLKKKRKQTKKRKTRRN</sequence>
<dbReference type="AlphaFoldDB" id="A0A6C0BS57"/>